<dbReference type="CTD" id="9814270"/>
<reference evidence="2" key="1">
    <citation type="submission" date="2007-07" db="EMBL/GenBank/DDBJ databases">
        <title>PCAP assembly of the Caenorhabditis remanei genome.</title>
        <authorList>
            <consortium name="The Caenorhabditis remanei Sequencing Consortium"/>
            <person name="Wilson R.K."/>
        </authorList>
    </citation>
    <scope>NUCLEOTIDE SEQUENCE [LARGE SCALE GENOMIC DNA]</scope>
    <source>
        <strain evidence="2">PB4641</strain>
    </source>
</reference>
<dbReference type="PANTHER" id="PTHR20843:SF0">
    <property type="entry name" value="PROTEIN AVEUGLE"/>
    <property type="match status" value="1"/>
</dbReference>
<dbReference type="HOGENOM" id="CLU_155430_0_0_1"/>
<gene>
    <name evidence="2" type="primary">Cre-ave-1</name>
    <name evidence="2" type="ORF">CRE_05889</name>
</gene>
<dbReference type="AlphaFoldDB" id="E3MNL5"/>
<dbReference type="GO" id="GO:0007169">
    <property type="term" value="P:cell surface receptor protein tyrosine kinase signaling pathway"/>
    <property type="evidence" value="ECO:0007669"/>
    <property type="project" value="TreeGrafter"/>
</dbReference>
<dbReference type="Pfam" id="PF07647">
    <property type="entry name" value="SAM_2"/>
    <property type="match status" value="1"/>
</dbReference>
<dbReference type="STRING" id="31234.E3MNL5"/>
<evidence type="ECO:0000313" key="3">
    <source>
        <dbReference type="Proteomes" id="UP000008281"/>
    </source>
</evidence>
<dbReference type="EMBL" id="DS268460">
    <property type="protein sequence ID" value="EFP06177.1"/>
    <property type="molecule type" value="Genomic_DNA"/>
</dbReference>
<dbReference type="PANTHER" id="PTHR20843">
    <property type="entry name" value="STERILE ALPHA MOTIF DOMAIN CONTAINING PROTEIN 10"/>
    <property type="match status" value="1"/>
</dbReference>
<accession>E3MNL5</accession>
<dbReference type="RefSeq" id="XP_003102298.2">
    <property type="nucleotide sequence ID" value="XM_003102250.2"/>
</dbReference>
<feature type="domain" description="SAM" evidence="1">
    <location>
        <begin position="54"/>
        <end position="120"/>
    </location>
</feature>
<dbReference type="eggNOG" id="ENOG502RXXU">
    <property type="taxonomic scope" value="Eukaryota"/>
</dbReference>
<evidence type="ECO:0000313" key="2">
    <source>
        <dbReference type="EMBL" id="EFP06177.1"/>
    </source>
</evidence>
<sequence length="136" mass="16061">MRRRKNCLFLVNSRGFQPNSCYFCGNFSNFFAKNMPSSVQEVYHVVSHRPIYFWSANDVDQWLRRKRPLLALKYALSFLRHNITGRVLVELTDEDLREIGIELSDDRQGLLLEIKKEKLYSDLDEFSKLRTQAALN</sequence>
<evidence type="ECO:0000259" key="1">
    <source>
        <dbReference type="PROSITE" id="PS50105"/>
    </source>
</evidence>
<dbReference type="SUPFAM" id="SSF47769">
    <property type="entry name" value="SAM/Pointed domain"/>
    <property type="match status" value="1"/>
</dbReference>
<dbReference type="SMART" id="SM00454">
    <property type="entry name" value="SAM"/>
    <property type="match status" value="1"/>
</dbReference>
<dbReference type="InterPro" id="IPR013761">
    <property type="entry name" value="SAM/pointed_sf"/>
</dbReference>
<proteinExistence type="predicted"/>
<organism evidence="3">
    <name type="scientific">Caenorhabditis remanei</name>
    <name type="common">Caenorhabditis vulgaris</name>
    <dbReference type="NCBI Taxonomy" id="31234"/>
    <lineage>
        <taxon>Eukaryota</taxon>
        <taxon>Metazoa</taxon>
        <taxon>Ecdysozoa</taxon>
        <taxon>Nematoda</taxon>
        <taxon>Chromadorea</taxon>
        <taxon>Rhabditida</taxon>
        <taxon>Rhabditina</taxon>
        <taxon>Rhabditomorpha</taxon>
        <taxon>Rhabditoidea</taxon>
        <taxon>Rhabditidae</taxon>
        <taxon>Peloderinae</taxon>
        <taxon>Caenorhabditis</taxon>
    </lineage>
</organism>
<dbReference type="InParanoid" id="E3MNL5"/>
<name>E3MNL5_CAERE</name>
<protein>
    <submittedName>
        <fullName evidence="2">CRE-AVE-1 protein</fullName>
    </submittedName>
</protein>
<dbReference type="Proteomes" id="UP000008281">
    <property type="component" value="Unassembled WGS sequence"/>
</dbReference>
<dbReference type="OrthoDB" id="434324at2759"/>
<dbReference type="OMA" id="PIYFWSA"/>
<dbReference type="Gene3D" id="1.10.150.50">
    <property type="entry name" value="Transcription Factor, Ets-1"/>
    <property type="match status" value="1"/>
</dbReference>
<dbReference type="InterPro" id="IPR001660">
    <property type="entry name" value="SAM"/>
</dbReference>
<dbReference type="PROSITE" id="PS50105">
    <property type="entry name" value="SAM_DOMAIN"/>
    <property type="match status" value="1"/>
</dbReference>
<dbReference type="KEGG" id="crq:GCK72_011619"/>
<dbReference type="GeneID" id="9814270"/>
<dbReference type="FunCoup" id="E3MNL5">
    <property type="interactions" value="446"/>
</dbReference>
<keyword evidence="3" id="KW-1185">Reference proteome</keyword>
<dbReference type="GO" id="GO:0009898">
    <property type="term" value="C:cytoplasmic side of plasma membrane"/>
    <property type="evidence" value="ECO:0007669"/>
    <property type="project" value="TreeGrafter"/>
</dbReference>
<dbReference type="InterPro" id="IPR052268">
    <property type="entry name" value="SAM_domain-containing_protein"/>
</dbReference>